<reference evidence="3 4" key="1">
    <citation type="submission" date="2016-12" db="EMBL/GenBank/DDBJ databases">
        <title>Complete genome sequence of Clostridium kluyveri JZZ isolated from the pit mud of a Chinese flavor liquor-making factory.</title>
        <authorList>
            <person name="Wang Y."/>
        </authorList>
    </citation>
    <scope>NUCLEOTIDE SEQUENCE [LARGE SCALE GENOMIC DNA]</scope>
    <source>
        <strain evidence="3 4">JZZ</strain>
    </source>
</reference>
<feature type="domain" description="H repeat-associated protein N-terminal" evidence="2">
    <location>
        <begin position="6"/>
        <end position="91"/>
    </location>
</feature>
<dbReference type="AlphaFoldDB" id="A0A1L5FE63"/>
<sequence length="372" mass="43552">MYDFLESLKDIDDPRQFKKVRYPMNEVVGMVLIASLGNGNEWTEIEVFCKLHETLLKRYFKLENGVPSHDTFQRVIGMIEPNVIQQLQSTWNEYISKNDGENIKKILNIDGKAMRGSKTEYKNALHIVSAWCDEDGVCFGQTTVKEKENEILAIPELLDTLQIKGYIVTIDAMGTQSKIAEKIIKKKADYVLAVKGNQQILHDDLIIYFEDDDFREKIIKEGNYKKTVEKSHGQIEVREYYQTEDIKWLTNREKWKNLKSIGIVEKTIKRKDKESREIRYYISSLAPEINLFEKAVRGHWGIEIMHWHLDVTFKEDSIKTVEETANKNMNIIRKWALSILKLLDMGKKMSLKLKRFSINCKPDEYISKIMEI</sequence>
<protein>
    <submittedName>
        <fullName evidence="3">ISAs1 family transposase</fullName>
    </submittedName>
</protein>
<dbReference type="PANTHER" id="PTHR30298">
    <property type="entry name" value="H REPEAT-ASSOCIATED PREDICTED TRANSPOSASE"/>
    <property type="match status" value="1"/>
</dbReference>
<evidence type="ECO:0000313" key="3">
    <source>
        <dbReference type="EMBL" id="APM41304.1"/>
    </source>
</evidence>
<evidence type="ECO:0000259" key="2">
    <source>
        <dbReference type="Pfam" id="PF13808"/>
    </source>
</evidence>
<dbReference type="InterPro" id="IPR032806">
    <property type="entry name" value="YbfD_N"/>
</dbReference>
<dbReference type="Pfam" id="PF13808">
    <property type="entry name" value="DDE_Tnp_1_assoc"/>
    <property type="match status" value="1"/>
</dbReference>
<evidence type="ECO:0000259" key="1">
    <source>
        <dbReference type="Pfam" id="PF01609"/>
    </source>
</evidence>
<name>A0A1L5FE63_CLOKL</name>
<dbReference type="Pfam" id="PF01609">
    <property type="entry name" value="DDE_Tnp_1"/>
    <property type="match status" value="1"/>
</dbReference>
<accession>A0A1L5FE63</accession>
<dbReference type="EMBL" id="CP018335">
    <property type="protein sequence ID" value="APM41304.1"/>
    <property type="molecule type" value="Genomic_DNA"/>
</dbReference>
<proteinExistence type="predicted"/>
<gene>
    <name evidence="3" type="ORF">BS101_16440</name>
</gene>
<dbReference type="GO" id="GO:0003677">
    <property type="term" value="F:DNA binding"/>
    <property type="evidence" value="ECO:0007669"/>
    <property type="project" value="InterPro"/>
</dbReference>
<dbReference type="GO" id="GO:0004803">
    <property type="term" value="F:transposase activity"/>
    <property type="evidence" value="ECO:0007669"/>
    <property type="project" value="InterPro"/>
</dbReference>
<evidence type="ECO:0000313" key="4">
    <source>
        <dbReference type="Proteomes" id="UP000184604"/>
    </source>
</evidence>
<dbReference type="PANTHER" id="PTHR30298:SF0">
    <property type="entry name" value="PROTEIN YBFL-RELATED"/>
    <property type="match status" value="1"/>
</dbReference>
<dbReference type="InterPro" id="IPR002559">
    <property type="entry name" value="Transposase_11"/>
</dbReference>
<feature type="domain" description="Transposase IS4-like" evidence="1">
    <location>
        <begin position="106"/>
        <end position="337"/>
    </location>
</feature>
<dbReference type="GO" id="GO:0006313">
    <property type="term" value="P:DNA transposition"/>
    <property type="evidence" value="ECO:0007669"/>
    <property type="project" value="InterPro"/>
</dbReference>
<organism evidence="3 4">
    <name type="scientific">Clostridium kluyveri</name>
    <dbReference type="NCBI Taxonomy" id="1534"/>
    <lineage>
        <taxon>Bacteria</taxon>
        <taxon>Bacillati</taxon>
        <taxon>Bacillota</taxon>
        <taxon>Clostridia</taxon>
        <taxon>Eubacteriales</taxon>
        <taxon>Clostridiaceae</taxon>
        <taxon>Clostridium</taxon>
    </lineage>
</organism>
<dbReference type="NCBIfam" id="NF033564">
    <property type="entry name" value="transpos_ISAs1"/>
    <property type="match status" value="1"/>
</dbReference>
<dbReference type="InterPro" id="IPR051698">
    <property type="entry name" value="Transposase_11-like"/>
</dbReference>
<dbReference type="Proteomes" id="UP000184604">
    <property type="component" value="Chromosome"/>
</dbReference>
<dbReference type="InterPro" id="IPR047647">
    <property type="entry name" value="ISAs1_transpos"/>
</dbReference>
<dbReference type="OrthoDB" id="9815086at2"/>